<dbReference type="Proteomes" id="UP000800097">
    <property type="component" value="Unassembled WGS sequence"/>
</dbReference>
<evidence type="ECO:0000313" key="3">
    <source>
        <dbReference type="Proteomes" id="UP000800097"/>
    </source>
</evidence>
<gene>
    <name evidence="2" type="ORF">EI97DRAFT_25219</name>
</gene>
<dbReference type="AlphaFoldDB" id="A0A6A6JYW1"/>
<dbReference type="RefSeq" id="XP_033658820.1">
    <property type="nucleotide sequence ID" value="XM_033794156.1"/>
</dbReference>
<dbReference type="EMBL" id="ML986484">
    <property type="protein sequence ID" value="KAF2281283.1"/>
    <property type="molecule type" value="Genomic_DNA"/>
</dbReference>
<organism evidence="2 3">
    <name type="scientific">Westerdykella ornata</name>
    <dbReference type="NCBI Taxonomy" id="318751"/>
    <lineage>
        <taxon>Eukaryota</taxon>
        <taxon>Fungi</taxon>
        <taxon>Dikarya</taxon>
        <taxon>Ascomycota</taxon>
        <taxon>Pezizomycotina</taxon>
        <taxon>Dothideomycetes</taxon>
        <taxon>Pleosporomycetidae</taxon>
        <taxon>Pleosporales</taxon>
        <taxon>Sporormiaceae</taxon>
        <taxon>Westerdykella</taxon>
    </lineage>
</organism>
<reference evidence="2" key="1">
    <citation type="journal article" date="2020" name="Stud. Mycol.">
        <title>101 Dothideomycetes genomes: a test case for predicting lifestyles and emergence of pathogens.</title>
        <authorList>
            <person name="Haridas S."/>
            <person name="Albert R."/>
            <person name="Binder M."/>
            <person name="Bloem J."/>
            <person name="Labutti K."/>
            <person name="Salamov A."/>
            <person name="Andreopoulos B."/>
            <person name="Baker S."/>
            <person name="Barry K."/>
            <person name="Bills G."/>
            <person name="Bluhm B."/>
            <person name="Cannon C."/>
            <person name="Castanera R."/>
            <person name="Culley D."/>
            <person name="Daum C."/>
            <person name="Ezra D."/>
            <person name="Gonzalez J."/>
            <person name="Henrissat B."/>
            <person name="Kuo A."/>
            <person name="Liang C."/>
            <person name="Lipzen A."/>
            <person name="Lutzoni F."/>
            <person name="Magnuson J."/>
            <person name="Mondo S."/>
            <person name="Nolan M."/>
            <person name="Ohm R."/>
            <person name="Pangilinan J."/>
            <person name="Park H.-J."/>
            <person name="Ramirez L."/>
            <person name="Alfaro M."/>
            <person name="Sun H."/>
            <person name="Tritt A."/>
            <person name="Yoshinaga Y."/>
            <person name="Zwiers L.-H."/>
            <person name="Turgeon B."/>
            <person name="Goodwin S."/>
            <person name="Spatafora J."/>
            <person name="Crous P."/>
            <person name="Grigoriev I."/>
        </authorList>
    </citation>
    <scope>NUCLEOTIDE SEQUENCE</scope>
    <source>
        <strain evidence="2">CBS 379.55</strain>
    </source>
</reference>
<feature type="compositionally biased region" description="Basic residues" evidence="1">
    <location>
        <begin position="320"/>
        <end position="335"/>
    </location>
</feature>
<feature type="region of interest" description="Disordered" evidence="1">
    <location>
        <begin position="266"/>
        <end position="379"/>
    </location>
</feature>
<dbReference type="GeneID" id="54547331"/>
<feature type="compositionally biased region" description="Low complexity" evidence="1">
    <location>
        <begin position="290"/>
        <end position="301"/>
    </location>
</feature>
<keyword evidence="3" id="KW-1185">Reference proteome</keyword>
<sequence length="379" mass="41704">MPVHLEWDCNAFEGFKIHVVVRSNYPYHDDITSQFFRVKMASLLHMTLPASTVPGPEIPDPQHPRRNPKVNGSNYNIKYAIFVAADQDRDHRSATVQVLMLVTEGTGRHTILEKLNGETIHEEPLRVGHCGNIRTVVERLLHHDYCFPCDSIAYLEKGEWHACSHAEQRWEYTQAKLHDQRQLVDSQERSPTNWDATTLLRLSKKRMDLQYIENFLGEAKSVLIPTAGEDLLVSEPEDVMTQGATEDAAEVATEEASEASIATIHPNSPMAQPAQHATRVAGTQAGGEASSPTPRVPTPTSDNMADGLPSGNGKETIPTPKKKGKKRNKRKKGKAQGKANADDAPGVNTQSVEPVEEQTSGSPKSEDSPVDTQTAGPSK</sequence>
<evidence type="ECO:0000313" key="2">
    <source>
        <dbReference type="EMBL" id="KAF2281283.1"/>
    </source>
</evidence>
<feature type="compositionally biased region" description="Polar residues" evidence="1">
    <location>
        <begin position="347"/>
        <end position="363"/>
    </location>
</feature>
<evidence type="ECO:0000256" key="1">
    <source>
        <dbReference type="SAM" id="MobiDB-lite"/>
    </source>
</evidence>
<protein>
    <submittedName>
        <fullName evidence="2">Uncharacterized protein</fullName>
    </submittedName>
</protein>
<feature type="compositionally biased region" description="Polar residues" evidence="1">
    <location>
        <begin position="370"/>
        <end position="379"/>
    </location>
</feature>
<proteinExistence type="predicted"/>
<accession>A0A6A6JYW1</accession>
<name>A0A6A6JYW1_WESOR</name>